<evidence type="ECO:0000256" key="2">
    <source>
        <dbReference type="ARBA" id="ARBA00009853"/>
    </source>
</evidence>
<feature type="transmembrane region" description="Helical" evidence="6">
    <location>
        <begin position="106"/>
        <end position="128"/>
    </location>
</feature>
<protein>
    <submittedName>
        <fullName evidence="8">DMT family transporter</fullName>
    </submittedName>
</protein>
<keyword evidence="4 6" id="KW-1133">Transmembrane helix</keyword>
<evidence type="ECO:0000256" key="3">
    <source>
        <dbReference type="ARBA" id="ARBA00022692"/>
    </source>
</evidence>
<dbReference type="Pfam" id="PF00892">
    <property type="entry name" value="EamA"/>
    <property type="match status" value="2"/>
</dbReference>
<dbReference type="GO" id="GO:0016020">
    <property type="term" value="C:membrane"/>
    <property type="evidence" value="ECO:0007669"/>
    <property type="project" value="UniProtKB-SubCell"/>
</dbReference>
<feature type="transmembrane region" description="Helical" evidence="6">
    <location>
        <begin position="220"/>
        <end position="236"/>
    </location>
</feature>
<dbReference type="EMBL" id="CP049056">
    <property type="protein sequence ID" value="QIE56341.1"/>
    <property type="molecule type" value="Genomic_DNA"/>
</dbReference>
<feature type="domain" description="EamA" evidence="7">
    <location>
        <begin position="161"/>
        <end position="289"/>
    </location>
</feature>
<reference evidence="8 9" key="1">
    <citation type="submission" date="2020-02" db="EMBL/GenBank/DDBJ databases">
        <title>complete genome sequence of Rhodobacteraceae bacterium.</title>
        <authorList>
            <person name="Park J."/>
            <person name="Kim Y.-S."/>
            <person name="Kim K.-H."/>
        </authorList>
    </citation>
    <scope>NUCLEOTIDE SEQUENCE [LARGE SCALE GENOMIC DNA]</scope>
    <source>
        <strain evidence="8 9">RR4-56</strain>
    </source>
</reference>
<dbReference type="AlphaFoldDB" id="A0A7L5BY17"/>
<feature type="domain" description="EamA" evidence="7">
    <location>
        <begin position="20"/>
        <end position="151"/>
    </location>
</feature>
<dbReference type="InterPro" id="IPR000620">
    <property type="entry name" value="EamA_dom"/>
</dbReference>
<comment type="similarity">
    <text evidence="2">Belongs to the drug/metabolite transporter (DMT) superfamily. 10 TMS drug/metabolite exporter (DME) (TC 2.A.7.3) family.</text>
</comment>
<dbReference type="PANTHER" id="PTHR22911:SF6">
    <property type="entry name" value="SOLUTE CARRIER FAMILY 35 MEMBER G1"/>
    <property type="match status" value="1"/>
</dbReference>
<dbReference type="PANTHER" id="PTHR22911">
    <property type="entry name" value="ACYL-MALONYL CONDENSING ENZYME-RELATED"/>
    <property type="match status" value="1"/>
</dbReference>
<evidence type="ECO:0000256" key="6">
    <source>
        <dbReference type="SAM" id="Phobius"/>
    </source>
</evidence>
<accession>A0A7L5BY17</accession>
<keyword evidence="5 6" id="KW-0472">Membrane</keyword>
<dbReference type="Proteomes" id="UP000503336">
    <property type="component" value="Chromosome"/>
</dbReference>
<evidence type="ECO:0000256" key="1">
    <source>
        <dbReference type="ARBA" id="ARBA00004141"/>
    </source>
</evidence>
<proteinExistence type="inferred from homology"/>
<feature type="transmembrane region" description="Helical" evidence="6">
    <location>
        <begin position="273"/>
        <end position="291"/>
    </location>
</feature>
<name>A0A7L5BY17_9RHOB</name>
<gene>
    <name evidence="8" type="ORF">G5B40_13225</name>
</gene>
<keyword evidence="9" id="KW-1185">Reference proteome</keyword>
<comment type="subcellular location">
    <subcellularLocation>
        <location evidence="1">Membrane</location>
        <topology evidence="1">Multi-pass membrane protein</topology>
    </subcellularLocation>
</comment>
<feature type="transmembrane region" description="Helical" evidence="6">
    <location>
        <begin position="161"/>
        <end position="179"/>
    </location>
</feature>
<evidence type="ECO:0000313" key="9">
    <source>
        <dbReference type="Proteomes" id="UP000503336"/>
    </source>
</evidence>
<feature type="transmembrane region" description="Helical" evidence="6">
    <location>
        <begin position="191"/>
        <end position="208"/>
    </location>
</feature>
<evidence type="ECO:0000313" key="8">
    <source>
        <dbReference type="EMBL" id="QIE56341.1"/>
    </source>
</evidence>
<keyword evidence="3 6" id="KW-0812">Transmembrane</keyword>
<dbReference type="Gene3D" id="1.10.3730.20">
    <property type="match status" value="2"/>
</dbReference>
<feature type="transmembrane region" description="Helical" evidence="6">
    <location>
        <begin position="248"/>
        <end position="267"/>
    </location>
</feature>
<evidence type="ECO:0000256" key="5">
    <source>
        <dbReference type="ARBA" id="ARBA00023136"/>
    </source>
</evidence>
<dbReference type="InterPro" id="IPR037185">
    <property type="entry name" value="EmrE-like"/>
</dbReference>
<evidence type="ECO:0000259" key="7">
    <source>
        <dbReference type="Pfam" id="PF00892"/>
    </source>
</evidence>
<feature type="transmembrane region" description="Helical" evidence="6">
    <location>
        <begin position="21"/>
        <end position="41"/>
    </location>
</feature>
<dbReference type="SUPFAM" id="SSF103481">
    <property type="entry name" value="Multidrug resistance efflux transporter EmrE"/>
    <property type="match status" value="2"/>
</dbReference>
<dbReference type="RefSeq" id="WP_165099453.1">
    <property type="nucleotide sequence ID" value="NZ_CP049056.1"/>
</dbReference>
<feature type="transmembrane region" description="Helical" evidence="6">
    <location>
        <begin position="137"/>
        <end position="155"/>
    </location>
</feature>
<sequence>MAVVDKTLPAPFARVENIAAGVAWMLLSGLLFVAMTGIVRYLGSSLPAAETAFIRYALGFLLVSPALIGVFRRPPSRRVWGLYAGRGLVHGVGVILWFYAMARIPIAEVTALSYVQPILVTILAAFILGERLRARRIVAVLAGLMGVLIILRPGFQEIGLGQLAQIAAGPLFAASFIFAKMLTNETRPTEIVAMLSLVSTLTLLPFALADWRPPSLHDVLWLALVALVATAGHYALTRAYQCAPITVTQPVIFLQIVWATILGAAFFDEGVDAYVVVGAGIIVCSAWYIAIREMKSKGKATIPTAGPSPTASGGAS</sequence>
<feature type="transmembrane region" description="Helical" evidence="6">
    <location>
        <begin position="53"/>
        <end position="71"/>
    </location>
</feature>
<evidence type="ECO:0000256" key="4">
    <source>
        <dbReference type="ARBA" id="ARBA00022989"/>
    </source>
</evidence>
<organism evidence="8 9">
    <name type="scientific">Pikeienuella piscinae</name>
    <dbReference type="NCBI Taxonomy" id="2748098"/>
    <lineage>
        <taxon>Bacteria</taxon>
        <taxon>Pseudomonadati</taxon>
        <taxon>Pseudomonadota</taxon>
        <taxon>Alphaproteobacteria</taxon>
        <taxon>Rhodobacterales</taxon>
        <taxon>Paracoccaceae</taxon>
        <taxon>Pikeienuella</taxon>
    </lineage>
</organism>
<dbReference type="KEGG" id="hdh:G5B40_13225"/>
<feature type="transmembrane region" description="Helical" evidence="6">
    <location>
        <begin position="83"/>
        <end position="100"/>
    </location>
</feature>